<reference evidence="6 7" key="1">
    <citation type="journal article" date="2011" name="J. Bacteriol.">
        <title>Complete genome sequence and updated annotation of Desulfovibrio alaskensis G20.</title>
        <authorList>
            <person name="Hauser L.J."/>
            <person name="Land M.L."/>
            <person name="Brown S.D."/>
            <person name="Larimer F."/>
            <person name="Keller K.L."/>
            <person name="Rapp-Giles B.J."/>
            <person name="Price M.N."/>
            <person name="Lin M."/>
            <person name="Bruce D.C."/>
            <person name="Detter J.C."/>
            <person name="Tapia R."/>
            <person name="Han C.S."/>
            <person name="Goodwin L.A."/>
            <person name="Cheng J.F."/>
            <person name="Pitluck S."/>
            <person name="Copeland A."/>
            <person name="Lucas S."/>
            <person name="Nolan M."/>
            <person name="Lapidus A.L."/>
            <person name="Palumbo A.V."/>
            <person name="Wall J.D."/>
        </authorList>
    </citation>
    <scope>NUCLEOTIDE SEQUENCE [LARGE SCALE GENOMIC DNA]</scope>
    <source>
        <strain evidence="7">ATCC BAA 1058 / DSM 17464 / G20</strain>
    </source>
</reference>
<dbReference type="InterPro" id="IPR018357">
    <property type="entry name" value="Hexapep_transf_CS"/>
</dbReference>
<dbReference type="Pfam" id="PF00132">
    <property type="entry name" value="Hexapep"/>
    <property type="match status" value="1"/>
</dbReference>
<gene>
    <name evidence="6" type="ordered locus">Dde_3692</name>
</gene>
<evidence type="ECO:0000313" key="7">
    <source>
        <dbReference type="Proteomes" id="UP000002710"/>
    </source>
</evidence>
<evidence type="ECO:0000256" key="3">
    <source>
        <dbReference type="ARBA" id="ARBA00022737"/>
    </source>
</evidence>
<dbReference type="GO" id="GO:0016746">
    <property type="term" value="F:acyltransferase activity"/>
    <property type="evidence" value="ECO:0007669"/>
    <property type="project" value="UniProtKB-KW"/>
</dbReference>
<feature type="compositionally biased region" description="Polar residues" evidence="5">
    <location>
        <begin position="234"/>
        <end position="243"/>
    </location>
</feature>
<accession>Q30V11</accession>
<evidence type="ECO:0000256" key="1">
    <source>
        <dbReference type="ARBA" id="ARBA00007274"/>
    </source>
</evidence>
<feature type="region of interest" description="Disordered" evidence="5">
    <location>
        <begin position="223"/>
        <end position="250"/>
    </location>
</feature>
<evidence type="ECO:0000256" key="4">
    <source>
        <dbReference type="ARBA" id="ARBA00023315"/>
    </source>
</evidence>
<keyword evidence="4" id="KW-0012">Acyltransferase</keyword>
<protein>
    <submittedName>
        <fullName evidence="6">Uncharacterized protein</fullName>
    </submittedName>
</protein>
<sequence>MTSAEQPAMHSGGQTGCNHIHPAATVAQGCEIAGSVMHEHARLKKNAELRDSVLGAYSYLSAGSMAVAADIGRFTSVGPGAYIGLWEHDTFTTTHTFYLYESSGGFCKGWRNFSRDSIRTVIGSDVWIGANAVIRKGVTVGHGAVIGASAVVTRDVPPFAVVTGVPAHVHRYRFDAATRSLLLRTRWWDLPRETIQDMVDKEVWYDINDLVAYLRTLPDMQAGQTAGQMDGQAETPQDRQAPQQKHRSRK</sequence>
<dbReference type="Proteomes" id="UP000002710">
    <property type="component" value="Chromosome"/>
</dbReference>
<dbReference type="SUPFAM" id="SSF51161">
    <property type="entry name" value="Trimeric LpxA-like enzymes"/>
    <property type="match status" value="1"/>
</dbReference>
<evidence type="ECO:0000313" key="6">
    <source>
        <dbReference type="EMBL" id="ABB40485.1"/>
    </source>
</evidence>
<dbReference type="AlphaFoldDB" id="Q30V11"/>
<evidence type="ECO:0000256" key="5">
    <source>
        <dbReference type="SAM" id="MobiDB-lite"/>
    </source>
</evidence>
<dbReference type="EMBL" id="CP000112">
    <property type="protein sequence ID" value="ABB40485.1"/>
    <property type="molecule type" value="Genomic_DNA"/>
</dbReference>
<dbReference type="CDD" id="cd03349">
    <property type="entry name" value="LbH_XAT"/>
    <property type="match status" value="1"/>
</dbReference>
<comment type="similarity">
    <text evidence="1">Belongs to the transferase hexapeptide repeat family.</text>
</comment>
<keyword evidence="7" id="KW-1185">Reference proteome</keyword>
<dbReference type="InterPro" id="IPR001451">
    <property type="entry name" value="Hexapep"/>
</dbReference>
<dbReference type="PROSITE" id="PS00101">
    <property type="entry name" value="HEXAPEP_TRANSFERASES"/>
    <property type="match status" value="1"/>
</dbReference>
<dbReference type="STRING" id="207559.Dde_3692"/>
<dbReference type="InterPro" id="IPR050179">
    <property type="entry name" value="Trans_hexapeptide_repeat"/>
</dbReference>
<dbReference type="InterPro" id="IPR011004">
    <property type="entry name" value="Trimer_LpxA-like_sf"/>
</dbReference>
<dbReference type="eggNOG" id="COG0110">
    <property type="taxonomic scope" value="Bacteria"/>
</dbReference>
<evidence type="ECO:0000256" key="2">
    <source>
        <dbReference type="ARBA" id="ARBA00022679"/>
    </source>
</evidence>
<organism evidence="6 7">
    <name type="scientific">Oleidesulfovibrio alaskensis (strain ATCC BAA-1058 / DSM 17464 / G20)</name>
    <name type="common">Desulfovibrio alaskensis</name>
    <dbReference type="NCBI Taxonomy" id="207559"/>
    <lineage>
        <taxon>Bacteria</taxon>
        <taxon>Pseudomonadati</taxon>
        <taxon>Thermodesulfobacteriota</taxon>
        <taxon>Desulfovibrionia</taxon>
        <taxon>Desulfovibrionales</taxon>
        <taxon>Desulfovibrionaceae</taxon>
        <taxon>Oleidesulfovibrio</taxon>
    </lineage>
</organism>
<dbReference type="PANTHER" id="PTHR43300">
    <property type="entry name" value="ACETYLTRANSFERASE"/>
    <property type="match status" value="1"/>
</dbReference>
<dbReference type="KEGG" id="dde:Dde_3692"/>
<dbReference type="HOGENOM" id="CLU_051638_5_0_7"/>
<dbReference type="PANTHER" id="PTHR43300:SF11">
    <property type="entry name" value="ACETYLTRANSFERASE RV3034C-RELATED"/>
    <property type="match status" value="1"/>
</dbReference>
<keyword evidence="2" id="KW-0808">Transferase</keyword>
<keyword evidence="3" id="KW-0677">Repeat</keyword>
<dbReference type="Gene3D" id="2.160.10.10">
    <property type="entry name" value="Hexapeptide repeat proteins"/>
    <property type="match status" value="1"/>
</dbReference>
<proteinExistence type="inferred from homology"/>
<name>Q30V11_OLEA2</name>
<dbReference type="RefSeq" id="WP_011369355.1">
    <property type="nucleotide sequence ID" value="NC_007519.1"/>
</dbReference>